<dbReference type="EMBL" id="FOSV01000008">
    <property type="protein sequence ID" value="SFL07308.1"/>
    <property type="molecule type" value="Genomic_DNA"/>
</dbReference>
<dbReference type="STRING" id="414703.SAMN04488125_10892"/>
<sequence>MSDDFSLDPRLLADTHHVGDLALCSVLLMDDARFPWLILVPRRTAASELTDLDEADAAALTGEIRLTVKVIQALAQPDKVNVAALGNVVAQLHVHVIARFRSDPAWPNPVWGHGERKPYPPHARAQILERAAQLFAAA</sequence>
<proteinExistence type="predicted"/>
<evidence type="ECO:0000313" key="3">
    <source>
        <dbReference type="EMBL" id="SFL07308.1"/>
    </source>
</evidence>
<evidence type="ECO:0000259" key="2">
    <source>
        <dbReference type="PROSITE" id="PS51084"/>
    </source>
</evidence>
<accession>A0A1I4ENI2</accession>
<comment type="caution">
    <text evidence="1">Lacks conserved residue(s) required for the propagation of feature annotation.</text>
</comment>
<dbReference type="SUPFAM" id="SSF54197">
    <property type="entry name" value="HIT-like"/>
    <property type="match status" value="1"/>
</dbReference>
<dbReference type="InterPro" id="IPR026026">
    <property type="entry name" value="HIT_Hint"/>
</dbReference>
<evidence type="ECO:0000313" key="4">
    <source>
        <dbReference type="Proteomes" id="UP000198804"/>
    </source>
</evidence>
<dbReference type="InterPro" id="IPR036265">
    <property type="entry name" value="HIT-like_sf"/>
</dbReference>
<dbReference type="PROSITE" id="PS51084">
    <property type="entry name" value="HIT_2"/>
    <property type="match status" value="1"/>
</dbReference>
<protein>
    <submittedName>
        <fullName evidence="3">Diadenosine tetraphosphate (Ap4A) hydrolase</fullName>
    </submittedName>
</protein>
<dbReference type="InterPro" id="IPR011146">
    <property type="entry name" value="HIT-like"/>
</dbReference>
<organism evidence="3 4">
    <name type="scientific">Methylorubrum salsuginis</name>
    <dbReference type="NCBI Taxonomy" id="414703"/>
    <lineage>
        <taxon>Bacteria</taxon>
        <taxon>Pseudomonadati</taxon>
        <taxon>Pseudomonadota</taxon>
        <taxon>Alphaproteobacteria</taxon>
        <taxon>Hyphomicrobiales</taxon>
        <taxon>Methylobacteriaceae</taxon>
        <taxon>Methylorubrum</taxon>
    </lineage>
</organism>
<dbReference type="PIRSF" id="PIRSF000714">
    <property type="entry name" value="HIT"/>
    <property type="match status" value="1"/>
</dbReference>
<reference evidence="4" key="1">
    <citation type="submission" date="2016-10" db="EMBL/GenBank/DDBJ databases">
        <authorList>
            <person name="Varghese N."/>
            <person name="Submissions S."/>
        </authorList>
    </citation>
    <scope>NUCLEOTIDE SEQUENCE [LARGE SCALE GENOMIC DNA]</scope>
    <source>
        <strain evidence="4">CGMCC 1.6474</strain>
    </source>
</reference>
<keyword evidence="4" id="KW-1185">Reference proteome</keyword>
<name>A0A1I4ENI2_9HYPH</name>
<gene>
    <name evidence="3" type="ORF">SAMN04488125_10892</name>
</gene>
<evidence type="ECO:0000256" key="1">
    <source>
        <dbReference type="PROSITE-ProRule" id="PRU00464"/>
    </source>
</evidence>
<feature type="domain" description="HIT" evidence="2">
    <location>
        <begin position="37"/>
        <end position="106"/>
    </location>
</feature>
<dbReference type="RefSeq" id="WP_091945978.1">
    <property type="nucleotide sequence ID" value="NZ_FOSV01000008.1"/>
</dbReference>
<dbReference type="GO" id="GO:0016787">
    <property type="term" value="F:hydrolase activity"/>
    <property type="evidence" value="ECO:0007669"/>
    <property type="project" value="UniProtKB-KW"/>
</dbReference>
<dbReference type="Proteomes" id="UP000198804">
    <property type="component" value="Unassembled WGS sequence"/>
</dbReference>
<dbReference type="Gene3D" id="3.30.428.10">
    <property type="entry name" value="HIT-like"/>
    <property type="match status" value="1"/>
</dbReference>
<dbReference type="OrthoDB" id="9799145at2"/>
<dbReference type="Pfam" id="PF01230">
    <property type="entry name" value="HIT"/>
    <property type="match status" value="1"/>
</dbReference>
<keyword evidence="3" id="KW-0378">Hydrolase</keyword>
<dbReference type="AlphaFoldDB" id="A0A1I4ENI2"/>